<organism evidence="4">
    <name type="scientific">marine metagenome</name>
    <dbReference type="NCBI Taxonomy" id="408172"/>
    <lineage>
        <taxon>unclassified sequences</taxon>
        <taxon>metagenomes</taxon>
        <taxon>ecological metagenomes</taxon>
    </lineage>
</organism>
<keyword evidence="2" id="KW-0520">NAD</keyword>
<dbReference type="InterPro" id="IPR036291">
    <property type="entry name" value="NAD(P)-bd_dom_sf"/>
</dbReference>
<gene>
    <name evidence="4" type="ORF">METZ01_LOCUS45866</name>
</gene>
<dbReference type="SUPFAM" id="SSF51735">
    <property type="entry name" value="NAD(P)-binding Rossmann-fold domains"/>
    <property type="match status" value="1"/>
</dbReference>
<dbReference type="Pfam" id="PF02826">
    <property type="entry name" value="2-Hacid_dh_C"/>
    <property type="match status" value="1"/>
</dbReference>
<dbReference type="GO" id="GO:0051287">
    <property type="term" value="F:NAD binding"/>
    <property type="evidence" value="ECO:0007669"/>
    <property type="project" value="InterPro"/>
</dbReference>
<dbReference type="SUPFAM" id="SSF52283">
    <property type="entry name" value="Formate/glycerate dehydrogenase catalytic domain-like"/>
    <property type="match status" value="1"/>
</dbReference>
<dbReference type="AlphaFoldDB" id="A0A381RME2"/>
<dbReference type="CDD" id="cd12164">
    <property type="entry name" value="GDH_like_2"/>
    <property type="match status" value="1"/>
</dbReference>
<dbReference type="PANTHER" id="PTHR43333">
    <property type="entry name" value="2-HACID_DH_C DOMAIN-CONTAINING PROTEIN"/>
    <property type="match status" value="1"/>
</dbReference>
<sequence>MNSQSGIVEHMNETGELLLHIDSERVPAWAAALRATLAEMPLRIWPDRGDPEQIRYALLWKPPPELFDGLHNLQVIFSVGAGIDHLLSCTTLPAHVPVVRMVEPVLTAGMVEYVIYNVIRFHRRMHEYDVQQRQAQWQVLPQITAGDVTIGIMGLGVLGEAVAAVLTKMNYRVTGWSRSRKSLPGVRSYVGEPELLEFLSDAQILVMLLPLDETTQHILNKGTLAQLPSGACVINAGRGGLIHENDLLNALDKGHISGAALDVFETEPLPQAHLFWRHPNVTVTPHAASLTNPVTAVQFVAENIRRHQNGKRLKHTVVPTDRR</sequence>
<evidence type="ECO:0000259" key="3">
    <source>
        <dbReference type="Pfam" id="PF02826"/>
    </source>
</evidence>
<feature type="domain" description="D-isomer specific 2-hydroxyacid dehydrogenase NAD-binding" evidence="3">
    <location>
        <begin position="118"/>
        <end position="288"/>
    </location>
</feature>
<accession>A0A381RME2</accession>
<dbReference type="Gene3D" id="3.40.50.720">
    <property type="entry name" value="NAD(P)-binding Rossmann-like Domain"/>
    <property type="match status" value="2"/>
</dbReference>
<evidence type="ECO:0000313" key="4">
    <source>
        <dbReference type="EMBL" id="SUZ93012.1"/>
    </source>
</evidence>
<evidence type="ECO:0000256" key="1">
    <source>
        <dbReference type="ARBA" id="ARBA00023002"/>
    </source>
</evidence>
<dbReference type="InterPro" id="IPR006140">
    <property type="entry name" value="D-isomer_DH_NAD-bd"/>
</dbReference>
<dbReference type="GO" id="GO:0016491">
    <property type="term" value="F:oxidoreductase activity"/>
    <property type="evidence" value="ECO:0007669"/>
    <property type="project" value="UniProtKB-KW"/>
</dbReference>
<proteinExistence type="predicted"/>
<dbReference type="PANTHER" id="PTHR43333:SF1">
    <property type="entry name" value="D-ISOMER SPECIFIC 2-HYDROXYACID DEHYDROGENASE NAD-BINDING DOMAIN-CONTAINING PROTEIN"/>
    <property type="match status" value="1"/>
</dbReference>
<reference evidence="4" key="1">
    <citation type="submission" date="2018-05" db="EMBL/GenBank/DDBJ databases">
        <authorList>
            <person name="Lanie J.A."/>
            <person name="Ng W.-L."/>
            <person name="Kazmierczak K.M."/>
            <person name="Andrzejewski T.M."/>
            <person name="Davidsen T.M."/>
            <person name="Wayne K.J."/>
            <person name="Tettelin H."/>
            <person name="Glass J.I."/>
            <person name="Rusch D."/>
            <person name="Podicherti R."/>
            <person name="Tsui H.-C.T."/>
            <person name="Winkler M.E."/>
        </authorList>
    </citation>
    <scope>NUCLEOTIDE SEQUENCE</scope>
</reference>
<dbReference type="EMBL" id="UINC01002110">
    <property type="protein sequence ID" value="SUZ93012.1"/>
    <property type="molecule type" value="Genomic_DNA"/>
</dbReference>
<evidence type="ECO:0000256" key="2">
    <source>
        <dbReference type="ARBA" id="ARBA00023027"/>
    </source>
</evidence>
<keyword evidence="1" id="KW-0560">Oxidoreductase</keyword>
<name>A0A381RME2_9ZZZZ</name>
<protein>
    <recommendedName>
        <fullName evidence="3">D-isomer specific 2-hydroxyacid dehydrogenase NAD-binding domain-containing protein</fullName>
    </recommendedName>
</protein>